<evidence type="ECO:0000313" key="7">
    <source>
        <dbReference type="Proteomes" id="UP000255334"/>
    </source>
</evidence>
<dbReference type="EMBL" id="QRBF01000003">
    <property type="protein sequence ID" value="RDS84236.1"/>
    <property type="molecule type" value="Genomic_DNA"/>
</dbReference>
<dbReference type="CDD" id="cd00383">
    <property type="entry name" value="trans_reg_C"/>
    <property type="match status" value="1"/>
</dbReference>
<dbReference type="PANTHER" id="PTHR16305">
    <property type="entry name" value="TESTICULAR SOLUBLE ADENYLYL CYCLASE"/>
    <property type="match status" value="1"/>
</dbReference>
<dbReference type="InterPro" id="IPR016032">
    <property type="entry name" value="Sig_transdc_resp-reg_C-effctor"/>
</dbReference>
<dbReference type="GO" id="GO:0006355">
    <property type="term" value="P:regulation of DNA-templated transcription"/>
    <property type="evidence" value="ECO:0007669"/>
    <property type="project" value="InterPro"/>
</dbReference>
<keyword evidence="3 4" id="KW-0238">DNA-binding</keyword>
<protein>
    <recommendedName>
        <fullName evidence="5">OmpR/PhoB-type domain-containing protein</fullName>
    </recommendedName>
</protein>
<sequence length="1017" mass="113605">MKEFKPFRLDPANHQLWRLSDEGELASVTITSKAFDVLRYLVEHPGRLVSHEELLEALWSGVAVQPEVLKGHMLAIRHALGDDAQRPRYVETHRGRGYRFIAEVTSAQKTDNRLSPAPASVLIGRNAPLLALREALAQAYKGLPKIVLVRGDAGIGKTALVETFCGDVSSQHTSLSYGRCIEGFSGAEPFYPIIEALSRLIKGASGSKVQDALIAVAPSWASQLAGLLSREHRAQLQKVAHISARSRMIGEFCELLEVLAEDEPFVLLLEDLHWADFSTLDLISAFARRKSSVKLLLLATYRSDEWAARGPVLGQLVNELLLHKLCESIHLTGLDRQDIAEYVCADDTEEGRSFVQLLLHRSGGNPLFLRAILEHLQSLRMVSNEQGRWKNEVPLAQIRFEIPQTISHVVETKISTLDDETQRALEAASAVGDVFNPIVAATAAGLSARRFEEVCETLCRTRTFIHRHDMDTLGNGEVVRLYRFNHALLREVLLNRQGPLRLAQSHALIGKELEKSYPSELKAHAAFQLAEQFSNAREWPKALTYLKIALQTAKRRYAHQDALAILDTADAITVHLSNGEREFAQALLLEDRASIYAANHDPRAMQAFTNLAQMSEQLSLPDIQARAELGVAFTLSWQDAAACVPHLESASRLSAAQAEPQLKARIRLSSAAWRMWIAGWDAEQARVCEENLIPLRNGSDRQITAWGLIEYSMICLISSRYRECLETVDTNLEILVRHAADRPEFNIFRAIWMAHLGRPWAYTLLGEWGRALKEFDASEALFVGNANRYSICTLETLRGFLYLMAGDYQAVKDICGKLGFYKDKTGQQPSALYTLVLTNEIRHCKLLAGAAEAGLGDLAGGIDILKQLEQDTLAQPVITDWYWLFVLEWSLANALLRSGDVAQARLHADRMIDRSDRTIEVTWRAMAREVRCRIAMEEGRLDQASRLIDDALHMIDVVGAPIADWRIHRTAAQLLDLQGDGAGASLQAQLFHRKAHRVLDSLPPGHRLRESFARLMA</sequence>
<proteinExistence type="predicted"/>
<dbReference type="Pfam" id="PF00486">
    <property type="entry name" value="Trans_reg_C"/>
    <property type="match status" value="1"/>
</dbReference>
<dbReference type="GO" id="GO:0000160">
    <property type="term" value="P:phosphorelay signal transduction system"/>
    <property type="evidence" value="ECO:0007669"/>
    <property type="project" value="InterPro"/>
</dbReference>
<feature type="DNA-binding region" description="OmpR/PhoB-type" evidence="4">
    <location>
        <begin position="1"/>
        <end position="102"/>
    </location>
</feature>
<keyword evidence="2" id="KW-0067">ATP-binding</keyword>
<feature type="domain" description="OmpR/PhoB-type" evidence="5">
    <location>
        <begin position="1"/>
        <end position="102"/>
    </location>
</feature>
<evidence type="ECO:0000256" key="2">
    <source>
        <dbReference type="ARBA" id="ARBA00022840"/>
    </source>
</evidence>
<dbReference type="SUPFAM" id="SSF52540">
    <property type="entry name" value="P-loop containing nucleoside triphosphate hydrolases"/>
    <property type="match status" value="1"/>
</dbReference>
<evidence type="ECO:0000313" key="6">
    <source>
        <dbReference type="EMBL" id="RDS84236.1"/>
    </source>
</evidence>
<dbReference type="GO" id="GO:0003677">
    <property type="term" value="F:DNA binding"/>
    <property type="evidence" value="ECO:0007669"/>
    <property type="project" value="UniProtKB-UniRule"/>
</dbReference>
<dbReference type="InterPro" id="IPR041664">
    <property type="entry name" value="AAA_16"/>
</dbReference>
<accession>A0A370X799</accession>
<dbReference type="GO" id="GO:0004016">
    <property type="term" value="F:adenylate cyclase activity"/>
    <property type="evidence" value="ECO:0007669"/>
    <property type="project" value="TreeGrafter"/>
</dbReference>
<keyword evidence="1" id="KW-0547">Nucleotide-binding</keyword>
<dbReference type="RefSeq" id="WP_115478037.1">
    <property type="nucleotide sequence ID" value="NZ_QRBF01000003.1"/>
</dbReference>
<dbReference type="InterPro" id="IPR001867">
    <property type="entry name" value="OmpR/PhoB-type_DNA-bd"/>
</dbReference>
<gene>
    <name evidence="6" type="ORF">DWU99_10860</name>
</gene>
<dbReference type="GO" id="GO:0005737">
    <property type="term" value="C:cytoplasm"/>
    <property type="evidence" value="ECO:0007669"/>
    <property type="project" value="TreeGrafter"/>
</dbReference>
<evidence type="ECO:0000256" key="4">
    <source>
        <dbReference type="PROSITE-ProRule" id="PRU01091"/>
    </source>
</evidence>
<dbReference type="Gene3D" id="1.25.40.10">
    <property type="entry name" value="Tetratricopeptide repeat domain"/>
    <property type="match status" value="1"/>
</dbReference>
<dbReference type="SUPFAM" id="SSF46894">
    <property type="entry name" value="C-terminal effector domain of the bipartite response regulators"/>
    <property type="match status" value="1"/>
</dbReference>
<dbReference type="InterPro" id="IPR027417">
    <property type="entry name" value="P-loop_NTPase"/>
</dbReference>
<keyword evidence="7" id="KW-1185">Reference proteome</keyword>
<dbReference type="InterPro" id="IPR036388">
    <property type="entry name" value="WH-like_DNA-bd_sf"/>
</dbReference>
<evidence type="ECO:0000256" key="1">
    <source>
        <dbReference type="ARBA" id="ARBA00022741"/>
    </source>
</evidence>
<dbReference type="SMART" id="SM00862">
    <property type="entry name" value="Trans_reg_C"/>
    <property type="match status" value="1"/>
</dbReference>
<dbReference type="OrthoDB" id="9816555at2"/>
<dbReference type="PANTHER" id="PTHR16305:SF28">
    <property type="entry name" value="GUANYLATE CYCLASE DOMAIN-CONTAINING PROTEIN"/>
    <property type="match status" value="1"/>
</dbReference>
<dbReference type="Gene3D" id="1.10.10.10">
    <property type="entry name" value="Winged helix-like DNA-binding domain superfamily/Winged helix DNA-binding domain"/>
    <property type="match status" value="1"/>
</dbReference>
<dbReference type="Pfam" id="PF13191">
    <property type="entry name" value="AAA_16"/>
    <property type="match status" value="1"/>
</dbReference>
<organism evidence="6 7">
    <name type="scientific">Dyella psychrodurans</name>
    <dbReference type="NCBI Taxonomy" id="1927960"/>
    <lineage>
        <taxon>Bacteria</taxon>
        <taxon>Pseudomonadati</taxon>
        <taxon>Pseudomonadota</taxon>
        <taxon>Gammaproteobacteria</taxon>
        <taxon>Lysobacterales</taxon>
        <taxon>Rhodanobacteraceae</taxon>
        <taxon>Dyella</taxon>
    </lineage>
</organism>
<dbReference type="Proteomes" id="UP000255334">
    <property type="component" value="Unassembled WGS sequence"/>
</dbReference>
<evidence type="ECO:0000256" key="3">
    <source>
        <dbReference type="ARBA" id="ARBA00023125"/>
    </source>
</evidence>
<name>A0A370X799_9GAMM</name>
<dbReference type="AlphaFoldDB" id="A0A370X799"/>
<reference evidence="6 7" key="1">
    <citation type="submission" date="2018-07" db="EMBL/GenBank/DDBJ databases">
        <title>Dyella monticola sp. nov. and Dyella psychrodurans sp. nov. isolated from monsoon evergreen broad-leaved forest soil of Dinghu Mountain, China.</title>
        <authorList>
            <person name="Gao Z."/>
            <person name="Qiu L."/>
        </authorList>
    </citation>
    <scope>NUCLEOTIDE SEQUENCE [LARGE SCALE GENOMIC DNA]</scope>
    <source>
        <strain evidence="6 7">4MSK11</strain>
    </source>
</reference>
<evidence type="ECO:0000259" key="5">
    <source>
        <dbReference type="PROSITE" id="PS51755"/>
    </source>
</evidence>
<dbReference type="PROSITE" id="PS51755">
    <property type="entry name" value="OMPR_PHOB"/>
    <property type="match status" value="1"/>
</dbReference>
<comment type="caution">
    <text evidence="6">The sequence shown here is derived from an EMBL/GenBank/DDBJ whole genome shotgun (WGS) entry which is preliminary data.</text>
</comment>
<dbReference type="GO" id="GO:0005524">
    <property type="term" value="F:ATP binding"/>
    <property type="evidence" value="ECO:0007669"/>
    <property type="project" value="UniProtKB-KW"/>
</dbReference>
<dbReference type="InterPro" id="IPR011990">
    <property type="entry name" value="TPR-like_helical_dom_sf"/>
</dbReference>